<organism evidence="9 10">
    <name type="scientific">Vagococcus lutrae</name>
    <dbReference type="NCBI Taxonomy" id="81947"/>
    <lineage>
        <taxon>Bacteria</taxon>
        <taxon>Bacillati</taxon>
        <taxon>Bacillota</taxon>
        <taxon>Bacilli</taxon>
        <taxon>Lactobacillales</taxon>
        <taxon>Enterococcaceae</taxon>
        <taxon>Vagococcus</taxon>
    </lineage>
</organism>
<dbReference type="GO" id="GO:0016491">
    <property type="term" value="F:oxidoreductase activity"/>
    <property type="evidence" value="ECO:0007669"/>
    <property type="project" value="InterPro"/>
</dbReference>
<dbReference type="InterPro" id="IPR034485">
    <property type="entry name" value="Anaerobic_Cys-type_sulfatase-m"/>
</dbReference>
<dbReference type="InterPro" id="IPR013785">
    <property type="entry name" value="Aldolase_TIM"/>
</dbReference>
<evidence type="ECO:0000256" key="1">
    <source>
        <dbReference type="ARBA" id="ARBA00001966"/>
    </source>
</evidence>
<dbReference type="InterPro" id="IPR023885">
    <property type="entry name" value="4Fe4S-binding_SPASM_dom"/>
</dbReference>
<comment type="similarity">
    <text evidence="7">Belongs to the radical SAM superfamily. Anaerobic sulfatase-maturating enzyme family.</text>
</comment>
<dbReference type="SFLD" id="SFLDG01072">
    <property type="entry name" value="dehydrogenase_like"/>
    <property type="match status" value="1"/>
</dbReference>
<dbReference type="PROSITE" id="PS51918">
    <property type="entry name" value="RADICAL_SAM"/>
    <property type="match status" value="1"/>
</dbReference>
<keyword evidence="5" id="KW-0408">Iron</keyword>
<reference evidence="9" key="1">
    <citation type="submission" date="2023-01" db="EMBL/GenBank/DDBJ databases">
        <title>Oxazolidinone resistance genes in florfenicol resistant enterococci from beef cattle and veal calves at slaughter.</title>
        <authorList>
            <person name="Biggel M."/>
        </authorList>
    </citation>
    <scope>NUCLEOTIDE SEQUENCE</scope>
    <source>
        <strain evidence="9">K204-1</strain>
    </source>
</reference>
<dbReference type="SFLD" id="SFLDS00029">
    <property type="entry name" value="Radical_SAM"/>
    <property type="match status" value="1"/>
</dbReference>
<dbReference type="NCBIfam" id="TIGR04085">
    <property type="entry name" value="rSAM_more_4Fe4S"/>
    <property type="match status" value="1"/>
</dbReference>
<dbReference type="SUPFAM" id="SSF102114">
    <property type="entry name" value="Radical SAM enzymes"/>
    <property type="match status" value="1"/>
</dbReference>
<dbReference type="InterPro" id="IPR058240">
    <property type="entry name" value="rSAM_sf"/>
</dbReference>
<evidence type="ECO:0000256" key="5">
    <source>
        <dbReference type="ARBA" id="ARBA00023004"/>
    </source>
</evidence>
<feature type="domain" description="Radical SAM core" evidence="8">
    <location>
        <begin position="1"/>
        <end position="251"/>
    </location>
</feature>
<dbReference type="RefSeq" id="WP_272163560.1">
    <property type="nucleotide sequence ID" value="NZ_CP116507.1"/>
</dbReference>
<dbReference type="SFLD" id="SFLDG01386">
    <property type="entry name" value="main_SPASM_domain-containing"/>
    <property type="match status" value="1"/>
</dbReference>
<dbReference type="InterPro" id="IPR023867">
    <property type="entry name" value="Sulphatase_maturase_rSAM"/>
</dbReference>
<proteinExistence type="inferred from homology"/>
<dbReference type="Gene3D" id="3.20.20.70">
    <property type="entry name" value="Aldolase class I"/>
    <property type="match status" value="1"/>
</dbReference>
<accession>A0AAE9XLY0</accession>
<evidence type="ECO:0000256" key="2">
    <source>
        <dbReference type="ARBA" id="ARBA00022485"/>
    </source>
</evidence>
<evidence type="ECO:0000256" key="4">
    <source>
        <dbReference type="ARBA" id="ARBA00022723"/>
    </source>
</evidence>
<dbReference type="PANTHER" id="PTHR43273">
    <property type="entry name" value="ANAEROBIC SULFATASE-MATURATING ENZYME HOMOLOG ASLB-RELATED"/>
    <property type="match status" value="1"/>
</dbReference>
<dbReference type="GO" id="GO:0046872">
    <property type="term" value="F:metal ion binding"/>
    <property type="evidence" value="ECO:0007669"/>
    <property type="project" value="UniProtKB-KW"/>
</dbReference>
<dbReference type="CDD" id="cd01335">
    <property type="entry name" value="Radical_SAM"/>
    <property type="match status" value="1"/>
</dbReference>
<dbReference type="Pfam" id="PF04055">
    <property type="entry name" value="Radical_SAM"/>
    <property type="match status" value="1"/>
</dbReference>
<protein>
    <submittedName>
        <fullName evidence="9">SPASM domain-containing protein</fullName>
    </submittedName>
</protein>
<evidence type="ECO:0000256" key="3">
    <source>
        <dbReference type="ARBA" id="ARBA00022691"/>
    </source>
</evidence>
<keyword evidence="3" id="KW-0949">S-adenosyl-L-methionine</keyword>
<dbReference type="PANTHER" id="PTHR43273:SF3">
    <property type="entry name" value="ANAEROBIC SULFATASE-MATURATING ENZYME HOMOLOG ASLB-RELATED"/>
    <property type="match status" value="1"/>
</dbReference>
<dbReference type="CDD" id="cd21120">
    <property type="entry name" value="SPASM_anSME"/>
    <property type="match status" value="1"/>
</dbReference>
<evidence type="ECO:0000256" key="6">
    <source>
        <dbReference type="ARBA" id="ARBA00023014"/>
    </source>
</evidence>
<dbReference type="GO" id="GO:0051539">
    <property type="term" value="F:4 iron, 4 sulfur cluster binding"/>
    <property type="evidence" value="ECO:0007669"/>
    <property type="project" value="UniProtKB-KW"/>
</dbReference>
<keyword evidence="6" id="KW-0411">Iron-sulfur</keyword>
<comment type="cofactor">
    <cofactor evidence="1">
        <name>[4Fe-4S] cluster</name>
        <dbReference type="ChEBI" id="CHEBI:49883"/>
    </cofactor>
</comment>
<dbReference type="Pfam" id="PF13186">
    <property type="entry name" value="SPASM"/>
    <property type="match status" value="1"/>
</dbReference>
<dbReference type="SFLD" id="SFLDG01384">
    <property type="entry name" value="thioether_bond_formation_requi"/>
    <property type="match status" value="1"/>
</dbReference>
<dbReference type="Proteomes" id="UP001179600">
    <property type="component" value="Chromosome"/>
</dbReference>
<dbReference type="EMBL" id="CP116507">
    <property type="protein sequence ID" value="WCG23215.1"/>
    <property type="molecule type" value="Genomic_DNA"/>
</dbReference>
<evidence type="ECO:0000256" key="7">
    <source>
        <dbReference type="ARBA" id="ARBA00023601"/>
    </source>
</evidence>
<evidence type="ECO:0000313" key="9">
    <source>
        <dbReference type="EMBL" id="WCG23215.1"/>
    </source>
</evidence>
<gene>
    <name evidence="9" type="ORF">PML95_02955</name>
</gene>
<dbReference type="SFLD" id="SFLDF00289">
    <property type="entry name" value="anaerobic_Cys-type_sulfatase-m"/>
    <property type="match status" value="1"/>
</dbReference>
<name>A0AAE9XLY0_9ENTE</name>
<evidence type="ECO:0000259" key="8">
    <source>
        <dbReference type="PROSITE" id="PS51918"/>
    </source>
</evidence>
<dbReference type="AlphaFoldDB" id="A0AAE9XLY0"/>
<dbReference type="SFLD" id="SFLDG01067">
    <property type="entry name" value="SPASM/twitch_domain_containing"/>
    <property type="match status" value="1"/>
</dbReference>
<dbReference type="InterPro" id="IPR007197">
    <property type="entry name" value="rSAM"/>
</dbReference>
<dbReference type="InterPro" id="IPR047207">
    <property type="entry name" value="SPASM_anSME"/>
</dbReference>
<evidence type="ECO:0000313" key="10">
    <source>
        <dbReference type="Proteomes" id="UP001179600"/>
    </source>
</evidence>
<keyword evidence="4" id="KW-0479">Metal-binding</keyword>
<keyword evidence="2" id="KW-0004">4Fe-4S</keyword>
<sequence>MKHITVLIKPASSACNIQCQYCFYADVSSHREVKSFGRMNQTTMKKMIANIYQDLEEGDEVTFAFQGGEPTLAGLAYYRRFVEEVNKQTPTCRVHYTIQTNGMLLNERFVRFFKEHDFLIGLSLDPLKELHDRNRIDTKGNGTYSRVLRAKKYLDTYEVPYNILSVLTAQAARHPQKVFHFIQRENIRYIQFIPCLDDLDKGKENPFILTPEGFAHFYKGFYPLWKKEWQKGNYISVKFLDDLVTLLKAGRMCACGMLGQCQIQYVIEADGSVYPCDFYVLDEWRLGNITEQTLRELFGSVPAQAFLTEKRSLSSMCQSCPFFKMCRGGCKRLNDAMYVNETNSYCGYQDFMTHCLSDLLNTTEEPFLV</sequence>